<dbReference type="Pfam" id="PF04564">
    <property type="entry name" value="U-box"/>
    <property type="match status" value="1"/>
</dbReference>
<dbReference type="GO" id="GO:0003755">
    <property type="term" value="F:peptidyl-prolyl cis-trans isomerase activity"/>
    <property type="evidence" value="ECO:0007669"/>
    <property type="project" value="UniProtKB-KW"/>
</dbReference>
<dbReference type="SMART" id="SM00504">
    <property type="entry name" value="Ubox"/>
    <property type="match status" value="1"/>
</dbReference>
<dbReference type="GO" id="GO:0043161">
    <property type="term" value="P:proteasome-mediated ubiquitin-dependent protein catabolic process"/>
    <property type="evidence" value="ECO:0007669"/>
    <property type="project" value="TreeGrafter"/>
</dbReference>
<dbReference type="GO" id="GO:0006515">
    <property type="term" value="P:protein quality control for misfolded or incompletely synthesized proteins"/>
    <property type="evidence" value="ECO:0007669"/>
    <property type="project" value="TreeGrafter"/>
</dbReference>
<dbReference type="GO" id="GO:0051087">
    <property type="term" value="F:protein-folding chaperone binding"/>
    <property type="evidence" value="ECO:0007669"/>
    <property type="project" value="TreeGrafter"/>
</dbReference>
<dbReference type="GO" id="GO:0000209">
    <property type="term" value="P:protein polyubiquitination"/>
    <property type="evidence" value="ECO:0007669"/>
    <property type="project" value="TreeGrafter"/>
</dbReference>
<protein>
    <submittedName>
        <fullName evidence="7 9">U-box-domain-containing protein</fullName>
    </submittedName>
</protein>
<dbReference type="GeneID" id="54456870"/>
<dbReference type="GO" id="GO:0045862">
    <property type="term" value="P:positive regulation of proteolysis"/>
    <property type="evidence" value="ECO:0007669"/>
    <property type="project" value="TreeGrafter"/>
</dbReference>
<dbReference type="InterPro" id="IPR003613">
    <property type="entry name" value="Ubox_domain"/>
</dbReference>
<sequence length="306" mass="35268">MAGNDYAAEQLKEKGNAHFKKQEWAEAEACYSQAITKNSKNPLLYTNRANARMKLERWQDVIDDCLRSIELLQENMKAYFYLAQAQLAIHHPNEAYTSALRAYELCVTSEKQTSNAFLISTLVLKCKKLKWENREKDRIARRGDLIAEVEGKLDVDCKHQLSDIDGSVEDGTMGKIEAEDERKRITETYRKKVDDLRTAFAISDPEHMMKREVPDYLVDPITFELMHDPVVTKNGSSYERATIIEHLKRSETDPLTREILRVQDLRPNLALKQACSEFIETNSGWIYDCNEGEESPDTRWAHLSST</sequence>
<evidence type="ECO:0000256" key="3">
    <source>
        <dbReference type="ARBA" id="ARBA00022737"/>
    </source>
</evidence>
<keyword evidence="2" id="KW-0808">Transferase</keyword>
<evidence type="ECO:0000256" key="2">
    <source>
        <dbReference type="ARBA" id="ARBA00022679"/>
    </source>
</evidence>
<dbReference type="PANTHER" id="PTHR46803">
    <property type="entry name" value="E3 UBIQUITIN-PROTEIN LIGASE CHIP"/>
    <property type="match status" value="1"/>
</dbReference>
<dbReference type="Pfam" id="PF13414">
    <property type="entry name" value="TPR_11"/>
    <property type="match status" value="1"/>
</dbReference>
<dbReference type="InterPro" id="IPR019734">
    <property type="entry name" value="TPR_rpt"/>
</dbReference>
<accession>A0A6A6Y9V7</accession>
<evidence type="ECO:0000313" key="8">
    <source>
        <dbReference type="Proteomes" id="UP000504636"/>
    </source>
</evidence>
<dbReference type="Gene3D" id="1.25.40.10">
    <property type="entry name" value="Tetratricopeptide repeat domain"/>
    <property type="match status" value="1"/>
</dbReference>
<evidence type="ECO:0000313" key="9">
    <source>
        <dbReference type="RefSeq" id="XP_033572373.1"/>
    </source>
</evidence>
<comment type="catalytic activity">
    <reaction evidence="1">
        <text>S-ubiquitinyl-[E2 ubiquitin-conjugating enzyme]-L-cysteine + [acceptor protein]-L-lysine = [E2 ubiquitin-conjugating enzyme]-L-cysteine + N(6)-ubiquitinyl-[acceptor protein]-L-lysine.</text>
        <dbReference type="EC" id="2.3.2.27"/>
    </reaction>
</comment>
<keyword evidence="4" id="KW-0833">Ubl conjugation pathway</keyword>
<dbReference type="InterPro" id="IPR013083">
    <property type="entry name" value="Znf_RING/FYVE/PHD"/>
</dbReference>
<dbReference type="SUPFAM" id="SSF57850">
    <property type="entry name" value="RING/U-box"/>
    <property type="match status" value="1"/>
</dbReference>
<feature type="domain" description="U-box" evidence="6">
    <location>
        <begin position="212"/>
        <end position="285"/>
    </location>
</feature>
<dbReference type="AlphaFoldDB" id="A0A6A6Y9V7"/>
<reference evidence="9" key="3">
    <citation type="submission" date="2025-04" db="UniProtKB">
        <authorList>
            <consortium name="RefSeq"/>
        </authorList>
    </citation>
    <scope>IDENTIFICATION</scope>
    <source>
        <strain evidence="9">CBS 304.34</strain>
    </source>
</reference>
<evidence type="ECO:0000256" key="5">
    <source>
        <dbReference type="ARBA" id="ARBA00023110"/>
    </source>
</evidence>
<proteinExistence type="predicted"/>
<dbReference type="GO" id="GO:0061630">
    <property type="term" value="F:ubiquitin protein ligase activity"/>
    <property type="evidence" value="ECO:0007669"/>
    <property type="project" value="UniProtKB-EC"/>
</dbReference>
<dbReference type="Gene3D" id="3.30.40.10">
    <property type="entry name" value="Zinc/RING finger domain, C3HC4 (zinc finger)"/>
    <property type="match status" value="1"/>
</dbReference>
<dbReference type="EMBL" id="MU003709">
    <property type="protein sequence ID" value="KAF2805409.1"/>
    <property type="molecule type" value="Genomic_DNA"/>
</dbReference>
<dbReference type="PANTHER" id="PTHR46803:SF2">
    <property type="entry name" value="E3 UBIQUITIN-PROTEIN LIGASE CHIP"/>
    <property type="match status" value="1"/>
</dbReference>
<dbReference type="Proteomes" id="UP000504636">
    <property type="component" value="Unplaced"/>
</dbReference>
<dbReference type="InterPro" id="IPR011990">
    <property type="entry name" value="TPR-like_helical_dom_sf"/>
</dbReference>
<dbReference type="OrthoDB" id="629492at2759"/>
<keyword evidence="3" id="KW-0677">Repeat</keyword>
<keyword evidence="8" id="KW-1185">Reference proteome</keyword>
<reference evidence="9" key="2">
    <citation type="submission" date="2020-04" db="EMBL/GenBank/DDBJ databases">
        <authorList>
            <consortium name="NCBI Genome Project"/>
        </authorList>
    </citation>
    <scope>NUCLEOTIDE SEQUENCE</scope>
    <source>
        <strain evidence="9">CBS 304.34</strain>
    </source>
</reference>
<organism evidence="7">
    <name type="scientific">Mytilinidion resinicola</name>
    <dbReference type="NCBI Taxonomy" id="574789"/>
    <lineage>
        <taxon>Eukaryota</taxon>
        <taxon>Fungi</taxon>
        <taxon>Dikarya</taxon>
        <taxon>Ascomycota</taxon>
        <taxon>Pezizomycotina</taxon>
        <taxon>Dothideomycetes</taxon>
        <taxon>Pleosporomycetidae</taxon>
        <taxon>Mytilinidiales</taxon>
        <taxon>Mytilinidiaceae</taxon>
        <taxon>Mytilinidion</taxon>
    </lineage>
</organism>
<gene>
    <name evidence="7 9" type="ORF">BDZ99DRAFT_396055</name>
</gene>
<evidence type="ECO:0000256" key="1">
    <source>
        <dbReference type="ARBA" id="ARBA00000900"/>
    </source>
</evidence>
<dbReference type="SUPFAM" id="SSF48452">
    <property type="entry name" value="TPR-like"/>
    <property type="match status" value="1"/>
</dbReference>
<dbReference type="GO" id="GO:0005737">
    <property type="term" value="C:cytoplasm"/>
    <property type="evidence" value="ECO:0007669"/>
    <property type="project" value="TreeGrafter"/>
</dbReference>
<keyword evidence="5" id="KW-0413">Isomerase</keyword>
<evidence type="ECO:0000259" key="6">
    <source>
        <dbReference type="PROSITE" id="PS51698"/>
    </source>
</evidence>
<reference evidence="7 9" key="1">
    <citation type="journal article" date="2020" name="Stud. Mycol.">
        <title>101 Dothideomycetes genomes: a test case for predicting lifestyles and emergence of pathogens.</title>
        <authorList>
            <person name="Haridas S."/>
            <person name="Albert R."/>
            <person name="Binder M."/>
            <person name="Bloem J."/>
            <person name="Labutti K."/>
            <person name="Salamov A."/>
            <person name="Andreopoulos B."/>
            <person name="Baker S."/>
            <person name="Barry K."/>
            <person name="Bills G."/>
            <person name="Bluhm B."/>
            <person name="Cannon C."/>
            <person name="Castanera R."/>
            <person name="Culley D."/>
            <person name="Daum C."/>
            <person name="Ezra D."/>
            <person name="Gonzalez J."/>
            <person name="Henrissat B."/>
            <person name="Kuo A."/>
            <person name="Liang C."/>
            <person name="Lipzen A."/>
            <person name="Lutzoni F."/>
            <person name="Magnuson J."/>
            <person name="Mondo S."/>
            <person name="Nolan M."/>
            <person name="Ohm R."/>
            <person name="Pangilinan J."/>
            <person name="Park H.-J."/>
            <person name="Ramirez L."/>
            <person name="Alfaro M."/>
            <person name="Sun H."/>
            <person name="Tritt A."/>
            <person name="Yoshinaga Y."/>
            <person name="Zwiers L.-H."/>
            <person name="Turgeon B."/>
            <person name="Goodwin S."/>
            <person name="Spatafora J."/>
            <person name="Crous P."/>
            <person name="Grigoriev I."/>
        </authorList>
    </citation>
    <scope>NUCLEOTIDE SEQUENCE</scope>
    <source>
        <strain evidence="7 9">CBS 304.34</strain>
    </source>
</reference>
<dbReference type="PROSITE" id="PS51698">
    <property type="entry name" value="U_BOX"/>
    <property type="match status" value="1"/>
</dbReference>
<dbReference type="RefSeq" id="XP_033572373.1">
    <property type="nucleotide sequence ID" value="XM_033715977.1"/>
</dbReference>
<dbReference type="SMART" id="SM00028">
    <property type="entry name" value="TPR"/>
    <property type="match status" value="3"/>
</dbReference>
<keyword evidence="5" id="KW-0697">Rotamase</keyword>
<evidence type="ECO:0000313" key="7">
    <source>
        <dbReference type="EMBL" id="KAF2805409.1"/>
    </source>
</evidence>
<evidence type="ECO:0000256" key="4">
    <source>
        <dbReference type="ARBA" id="ARBA00022786"/>
    </source>
</evidence>
<name>A0A6A6Y9V7_9PEZI</name>
<dbReference type="GO" id="GO:0071218">
    <property type="term" value="P:cellular response to misfolded protein"/>
    <property type="evidence" value="ECO:0007669"/>
    <property type="project" value="TreeGrafter"/>
</dbReference>